<dbReference type="Gene3D" id="3.30.428.10">
    <property type="entry name" value="HIT-like"/>
    <property type="match status" value="1"/>
</dbReference>
<evidence type="ECO:0000313" key="1">
    <source>
        <dbReference type="EMBL" id="KAK9128235.1"/>
    </source>
</evidence>
<dbReference type="Proteomes" id="UP001420932">
    <property type="component" value="Unassembled WGS sequence"/>
</dbReference>
<organism evidence="1 2">
    <name type="scientific">Stephania yunnanensis</name>
    <dbReference type="NCBI Taxonomy" id="152371"/>
    <lineage>
        <taxon>Eukaryota</taxon>
        <taxon>Viridiplantae</taxon>
        <taxon>Streptophyta</taxon>
        <taxon>Embryophyta</taxon>
        <taxon>Tracheophyta</taxon>
        <taxon>Spermatophyta</taxon>
        <taxon>Magnoliopsida</taxon>
        <taxon>Ranunculales</taxon>
        <taxon>Menispermaceae</taxon>
        <taxon>Menispermoideae</taxon>
        <taxon>Cissampelideae</taxon>
        <taxon>Stephania</taxon>
    </lineage>
</organism>
<comment type="caution">
    <text evidence="1">The sequence shown here is derived from an EMBL/GenBank/DDBJ whole genome shotgun (WGS) entry which is preliminary data.</text>
</comment>
<reference evidence="1 2" key="1">
    <citation type="submission" date="2024-01" db="EMBL/GenBank/DDBJ databases">
        <title>Genome assemblies of Stephania.</title>
        <authorList>
            <person name="Yang L."/>
        </authorList>
    </citation>
    <scope>NUCLEOTIDE SEQUENCE [LARGE SCALE GENOMIC DNA]</scope>
    <source>
        <strain evidence="1">YNDBR</strain>
        <tissue evidence="1">Leaf</tissue>
    </source>
</reference>
<proteinExistence type="predicted"/>
<dbReference type="InterPro" id="IPR036265">
    <property type="entry name" value="HIT-like_sf"/>
</dbReference>
<evidence type="ECO:0000313" key="2">
    <source>
        <dbReference type="Proteomes" id="UP001420932"/>
    </source>
</evidence>
<keyword evidence="2" id="KW-1185">Reference proteome</keyword>
<name>A0AAP0J7R7_9MAGN</name>
<sequence length="157" mass="17797">MVKQLLCSKTRVGSNLLRIANPIVFDSSFRPTSIINQKLNMATSPPQFFAFGPYKISEKEVFYTTGLSYAMVNLRPLVPVCRAVKVCTYLTLVRRMKNPNRKDGDEHRNDGCGILRGKNRDLGLDQLHYSSQSVQSRRATQITVPYSYFTQLLSLST</sequence>
<dbReference type="AlphaFoldDB" id="A0AAP0J7R7"/>
<gene>
    <name evidence="1" type="ORF">Syun_017032</name>
</gene>
<dbReference type="EMBL" id="JBBNAF010000007">
    <property type="protein sequence ID" value="KAK9128235.1"/>
    <property type="molecule type" value="Genomic_DNA"/>
</dbReference>
<protein>
    <submittedName>
        <fullName evidence="1">Uncharacterized protein</fullName>
    </submittedName>
</protein>
<accession>A0AAP0J7R7</accession>